<dbReference type="Proteomes" id="UP001165524">
    <property type="component" value="Unassembled WGS sequence"/>
</dbReference>
<reference evidence="1" key="1">
    <citation type="submission" date="2022-04" db="EMBL/GenBank/DDBJ databases">
        <title>Alcanivorax sp. CY1518 draft genome sequence.</title>
        <authorList>
            <person name="Zhao G."/>
            <person name="An M."/>
        </authorList>
    </citation>
    <scope>NUCLEOTIDE SEQUENCE</scope>
    <source>
        <strain evidence="1">CY1518</strain>
    </source>
</reference>
<proteinExistence type="predicted"/>
<evidence type="ECO:0008006" key="3">
    <source>
        <dbReference type="Google" id="ProtNLM"/>
    </source>
</evidence>
<evidence type="ECO:0000313" key="1">
    <source>
        <dbReference type="EMBL" id="MCK0537750.1"/>
    </source>
</evidence>
<keyword evidence="2" id="KW-1185">Reference proteome</keyword>
<sequence length="162" mass="17679">MGVTFMDQDNKRPASALGARQRGLLHELDDIRTLLGDGSNDDLLDIPLLEPEGDAHTQIPLLDAALLAPTNDGPAAVERAIAERENPFLPRATIERLAQHHRQTPAAPEAGAAPAINTPAAAQAPDEQTLRALVDEVLAVWLPRIERELRERLMTQLRDQAD</sequence>
<accession>A0ABT0E7K7</accession>
<protein>
    <recommendedName>
        <fullName evidence="3">DUF2497 domain-containing protein</fullName>
    </recommendedName>
</protein>
<evidence type="ECO:0000313" key="2">
    <source>
        <dbReference type="Proteomes" id="UP001165524"/>
    </source>
</evidence>
<comment type="caution">
    <text evidence="1">The sequence shown here is derived from an EMBL/GenBank/DDBJ whole genome shotgun (WGS) entry which is preliminary data.</text>
</comment>
<dbReference type="EMBL" id="JALKII010000005">
    <property type="protein sequence ID" value="MCK0537750.1"/>
    <property type="molecule type" value="Genomic_DNA"/>
</dbReference>
<gene>
    <name evidence="1" type="ORF">MU846_08510</name>
</gene>
<name>A0ABT0E7K7_9GAMM</name>
<dbReference type="RefSeq" id="WP_246951666.1">
    <property type="nucleotide sequence ID" value="NZ_JALKII010000005.1"/>
</dbReference>
<organism evidence="1 2">
    <name type="scientific">Alcanivorax quisquiliarum</name>
    <dbReference type="NCBI Taxonomy" id="2933565"/>
    <lineage>
        <taxon>Bacteria</taxon>
        <taxon>Pseudomonadati</taxon>
        <taxon>Pseudomonadota</taxon>
        <taxon>Gammaproteobacteria</taxon>
        <taxon>Oceanospirillales</taxon>
        <taxon>Alcanivoracaceae</taxon>
        <taxon>Alcanivorax</taxon>
    </lineage>
</organism>